<comment type="catalytic activity">
    <reaction evidence="9 10">
        <text>L-serine = pyruvate + NH4(+)</text>
        <dbReference type="Rhea" id="RHEA:19169"/>
        <dbReference type="ChEBI" id="CHEBI:15361"/>
        <dbReference type="ChEBI" id="CHEBI:28938"/>
        <dbReference type="ChEBI" id="CHEBI:33384"/>
        <dbReference type="EC" id="4.3.1.17"/>
    </reaction>
</comment>
<keyword evidence="5 10" id="KW-0479">Metal-binding</keyword>
<dbReference type="Gene3D" id="3.30.1330.90">
    <property type="entry name" value="D-3-phosphoglycerate dehydrogenase, domain 3"/>
    <property type="match status" value="1"/>
</dbReference>
<keyword evidence="4 10" id="KW-0004">4Fe-4S</keyword>
<evidence type="ECO:0000256" key="3">
    <source>
        <dbReference type="ARBA" id="ARBA00022432"/>
    </source>
</evidence>
<evidence type="ECO:0000313" key="12">
    <source>
        <dbReference type="EMBL" id="RKX64889.1"/>
    </source>
</evidence>
<dbReference type="Proteomes" id="UP000282321">
    <property type="component" value="Unassembled WGS sequence"/>
</dbReference>
<reference evidence="12 13" key="1">
    <citation type="submission" date="2018-06" db="EMBL/GenBank/DDBJ databases">
        <title>Extensive metabolic versatility and redundancy in microbially diverse, dynamic hydrothermal sediments.</title>
        <authorList>
            <person name="Dombrowski N."/>
            <person name="Teske A."/>
            <person name="Baker B.J."/>
        </authorList>
    </citation>
    <scope>NUCLEOTIDE SEQUENCE [LARGE SCALE GENOMIC DNA]</scope>
    <source>
        <strain evidence="12">B35_G9</strain>
    </source>
</reference>
<evidence type="ECO:0000256" key="8">
    <source>
        <dbReference type="ARBA" id="ARBA00023239"/>
    </source>
</evidence>
<dbReference type="PANTHER" id="PTHR30182:SF12">
    <property type="entry name" value="L-SERINE DEHYDRATASE, BETA CHAIN-RELATED"/>
    <property type="match status" value="1"/>
</dbReference>
<dbReference type="GO" id="GO:0046872">
    <property type="term" value="F:metal ion binding"/>
    <property type="evidence" value="ECO:0007669"/>
    <property type="project" value="UniProtKB-KW"/>
</dbReference>
<dbReference type="GO" id="GO:0003941">
    <property type="term" value="F:L-serine ammonia-lyase activity"/>
    <property type="evidence" value="ECO:0007669"/>
    <property type="project" value="UniProtKB-UniRule"/>
</dbReference>
<evidence type="ECO:0000256" key="10">
    <source>
        <dbReference type="RuleBase" id="RU366059"/>
    </source>
</evidence>
<keyword evidence="8 10" id="KW-0456">Lyase</keyword>
<dbReference type="GO" id="GO:0051539">
    <property type="term" value="F:4 iron, 4 sulfur cluster binding"/>
    <property type="evidence" value="ECO:0007669"/>
    <property type="project" value="UniProtKB-UniRule"/>
</dbReference>
<sequence length="221" mass="24417">MSLFDIIGPVMIGPSSSHTCGAAKIGYFSRLLLGEEPKKAIIELHGSFATTGKGHGTDLAILAGILGIKWDNEKLTDSKRIAIQKGLNYRFKNTVLKNVHPNSARIYLYGNNFTVNIIGSSIGGGDIKIPFINNFNLDVDIKKSSIIMFYDDVPGIIAKTTGLIAKKKINIAYLRSARSSSSGKAMMFIATDMKIDTETMKQLNEIKHVKWVRVLRSIYEY</sequence>
<dbReference type="Gene3D" id="3.30.70.260">
    <property type="match status" value="1"/>
</dbReference>
<dbReference type="PROSITE" id="PS51671">
    <property type="entry name" value="ACT"/>
    <property type="match status" value="1"/>
</dbReference>
<dbReference type="InterPro" id="IPR045865">
    <property type="entry name" value="ACT-like_dom_sf"/>
</dbReference>
<evidence type="ECO:0000256" key="1">
    <source>
        <dbReference type="ARBA" id="ARBA00001966"/>
    </source>
</evidence>
<feature type="domain" description="ACT" evidence="11">
    <location>
        <begin position="145"/>
        <end position="217"/>
    </location>
</feature>
<keyword evidence="6 10" id="KW-0408">Iron</keyword>
<evidence type="ECO:0000313" key="13">
    <source>
        <dbReference type="Proteomes" id="UP000282321"/>
    </source>
</evidence>
<dbReference type="SUPFAM" id="SSF143548">
    <property type="entry name" value="Serine metabolism enzymes domain"/>
    <property type="match status" value="1"/>
</dbReference>
<dbReference type="NCBIfam" id="TIGR00719">
    <property type="entry name" value="sda_beta"/>
    <property type="match status" value="1"/>
</dbReference>
<dbReference type="PIRSF" id="PIRSF036692">
    <property type="entry name" value="SDH_B"/>
    <property type="match status" value="1"/>
</dbReference>
<evidence type="ECO:0000256" key="9">
    <source>
        <dbReference type="ARBA" id="ARBA00049406"/>
    </source>
</evidence>
<dbReference type="InterPro" id="IPR029009">
    <property type="entry name" value="ASB_dom_sf"/>
</dbReference>
<name>A0A660S7I2_UNCT6</name>
<comment type="cofactor">
    <cofactor evidence="1 10">
        <name>[4Fe-4S] cluster</name>
        <dbReference type="ChEBI" id="CHEBI:49883"/>
    </cofactor>
</comment>
<comment type="caution">
    <text evidence="12">The sequence shown here is derived from an EMBL/GenBank/DDBJ whole genome shotgun (WGS) entry which is preliminary data.</text>
</comment>
<dbReference type="PANTHER" id="PTHR30182">
    <property type="entry name" value="L-SERINE DEHYDRATASE"/>
    <property type="match status" value="1"/>
</dbReference>
<evidence type="ECO:0000256" key="6">
    <source>
        <dbReference type="ARBA" id="ARBA00023004"/>
    </source>
</evidence>
<evidence type="ECO:0000256" key="7">
    <source>
        <dbReference type="ARBA" id="ARBA00023014"/>
    </source>
</evidence>
<evidence type="ECO:0000259" key="11">
    <source>
        <dbReference type="PROSITE" id="PS51671"/>
    </source>
</evidence>
<evidence type="ECO:0000256" key="5">
    <source>
        <dbReference type="ARBA" id="ARBA00022723"/>
    </source>
</evidence>
<dbReference type="InterPro" id="IPR004643">
    <property type="entry name" value="Fe-S_L-Ser_bsu"/>
</dbReference>
<dbReference type="Pfam" id="PF03315">
    <property type="entry name" value="SDH_beta"/>
    <property type="match status" value="1"/>
</dbReference>
<evidence type="ECO:0000256" key="4">
    <source>
        <dbReference type="ARBA" id="ARBA00022485"/>
    </source>
</evidence>
<organism evidence="12 13">
    <name type="scientific">candidate division TA06 bacterium</name>
    <dbReference type="NCBI Taxonomy" id="2250710"/>
    <lineage>
        <taxon>Bacteria</taxon>
        <taxon>Bacteria division TA06</taxon>
    </lineage>
</organism>
<dbReference type="InterPro" id="IPR005131">
    <property type="entry name" value="Ser_deHydtase_bsu"/>
</dbReference>
<dbReference type="InterPro" id="IPR051318">
    <property type="entry name" value="Fe-S_L-Ser"/>
</dbReference>
<dbReference type="Pfam" id="PF01842">
    <property type="entry name" value="ACT"/>
    <property type="match status" value="1"/>
</dbReference>
<keyword evidence="3 10" id="KW-0312">Gluconeogenesis</keyword>
<dbReference type="SUPFAM" id="SSF55021">
    <property type="entry name" value="ACT-like"/>
    <property type="match status" value="1"/>
</dbReference>
<accession>A0A660S7I2</accession>
<dbReference type="GO" id="GO:0006094">
    <property type="term" value="P:gluconeogenesis"/>
    <property type="evidence" value="ECO:0007669"/>
    <property type="project" value="UniProtKB-KW"/>
</dbReference>
<evidence type="ECO:0000256" key="2">
    <source>
        <dbReference type="ARBA" id="ARBA00008636"/>
    </source>
</evidence>
<comment type="similarity">
    <text evidence="2 10">Belongs to the iron-sulfur dependent L-serine dehydratase family.</text>
</comment>
<protein>
    <recommendedName>
        <fullName evidence="10">L-serine dehydratase</fullName>
        <ecNumber evidence="10">4.3.1.17</ecNumber>
    </recommendedName>
</protein>
<dbReference type="EMBL" id="QNBC01000125">
    <property type="protein sequence ID" value="RKX64889.1"/>
    <property type="molecule type" value="Genomic_DNA"/>
</dbReference>
<gene>
    <name evidence="12" type="primary">sdaAB</name>
    <name evidence="12" type="ORF">DRP44_07450</name>
</gene>
<dbReference type="InterPro" id="IPR002912">
    <property type="entry name" value="ACT_dom"/>
</dbReference>
<proteinExistence type="inferred from homology"/>
<dbReference type="EC" id="4.3.1.17" evidence="10"/>
<dbReference type="AlphaFoldDB" id="A0A660S7I2"/>
<keyword evidence="7 10" id="KW-0411">Iron-sulfur</keyword>